<name>A0AAN6QAJ3_9PEZI</name>
<dbReference type="AlphaFoldDB" id="A0AAN6QAJ3"/>
<evidence type="ECO:0000256" key="1">
    <source>
        <dbReference type="SAM" id="SignalP"/>
    </source>
</evidence>
<dbReference type="GO" id="GO:0005975">
    <property type="term" value="P:carbohydrate metabolic process"/>
    <property type="evidence" value="ECO:0007669"/>
    <property type="project" value="InterPro"/>
</dbReference>
<dbReference type="InterPro" id="IPR005198">
    <property type="entry name" value="Glyco_hydro_76"/>
</dbReference>
<accession>A0AAN6QAJ3</accession>
<evidence type="ECO:0000313" key="2">
    <source>
        <dbReference type="EMBL" id="KAK4106623.1"/>
    </source>
</evidence>
<dbReference type="PANTHER" id="PTHR47791">
    <property type="entry name" value="MEIOTICALLY UP-REGULATED GENE 191 PROTEIN"/>
    <property type="match status" value="1"/>
</dbReference>
<dbReference type="InterPro" id="IPR008928">
    <property type="entry name" value="6-hairpin_glycosidase_sf"/>
</dbReference>
<dbReference type="InterPro" id="IPR053169">
    <property type="entry name" value="MUG_Protein"/>
</dbReference>
<comment type="caution">
    <text evidence="2">The sequence shown here is derived from an EMBL/GenBank/DDBJ whole genome shotgun (WGS) entry which is preliminary data.</text>
</comment>
<feature type="signal peptide" evidence="1">
    <location>
        <begin position="1"/>
        <end position="21"/>
    </location>
</feature>
<gene>
    <name evidence="2" type="ORF">N658DRAFT_415092</name>
</gene>
<dbReference type="Pfam" id="PF03663">
    <property type="entry name" value="Glyco_hydro_76"/>
    <property type="match status" value="1"/>
</dbReference>
<dbReference type="EMBL" id="MU863624">
    <property type="protein sequence ID" value="KAK4106623.1"/>
    <property type="molecule type" value="Genomic_DNA"/>
</dbReference>
<keyword evidence="2" id="KW-0378">Hydrolase</keyword>
<keyword evidence="3" id="KW-1185">Reference proteome</keyword>
<dbReference type="Proteomes" id="UP001305647">
    <property type="component" value="Unassembled WGS sequence"/>
</dbReference>
<keyword evidence="1" id="KW-0732">Signal</keyword>
<protein>
    <submittedName>
        <fullName evidence="2">Glycoside hydrolase family 76 protein</fullName>
    </submittedName>
</protein>
<sequence>MTRLGLFLFVLASHWVHLGLGYPSAPQHRDDGSSPDAAAHFNAPTAGQMAPHAGLLRPRQDFDAKEVSKAAIDAMNTKFYASSQAIWSPSDPWWLSGITLTNVIDYMLQTNSIDYLDQVKTIIETQRAAFNGDFRGESTDDTGWWALAMVRMYDLTGDSAYLDLARADEAYMYESWTASPCGGGIYVDIKAKTYKNAIANELFIKLAVSLYNRLGGAEPSYLDHALTAWSWFQGSGMINGSSNLINDGLASDSDGVCFNNKLPVWTYNQGVILGALAELYLATADTTHLASAHAIADAVLSPPATTTPQLASSDGILTEASCRPDESDGCDHDQQIFKGVFASNLAELARVTLLFISGSNDSDRGQAYRGFLGRNAQTAFAEARPGDGTHLYDVSWTGPFRNSTIGKQASAVGLLVAAIG</sequence>
<reference evidence="2" key="2">
    <citation type="submission" date="2023-05" db="EMBL/GenBank/DDBJ databases">
        <authorList>
            <consortium name="Lawrence Berkeley National Laboratory"/>
            <person name="Steindorff A."/>
            <person name="Hensen N."/>
            <person name="Bonometti L."/>
            <person name="Westerberg I."/>
            <person name="Brannstrom I.O."/>
            <person name="Guillou S."/>
            <person name="Cros-Aarteil S."/>
            <person name="Calhoun S."/>
            <person name="Haridas S."/>
            <person name="Kuo A."/>
            <person name="Mondo S."/>
            <person name="Pangilinan J."/>
            <person name="Riley R."/>
            <person name="Labutti K."/>
            <person name="Andreopoulos B."/>
            <person name="Lipzen A."/>
            <person name="Chen C."/>
            <person name="Yanf M."/>
            <person name="Daum C."/>
            <person name="Ng V."/>
            <person name="Clum A."/>
            <person name="Ohm R."/>
            <person name="Martin F."/>
            <person name="Silar P."/>
            <person name="Natvig D."/>
            <person name="Lalanne C."/>
            <person name="Gautier V."/>
            <person name="Ament-Velasquez S.L."/>
            <person name="Kruys A."/>
            <person name="Hutchinson M.I."/>
            <person name="Powell A.J."/>
            <person name="Barry K."/>
            <person name="Miller A.N."/>
            <person name="Grigoriev I.V."/>
            <person name="Debuchy R."/>
            <person name="Gladieux P."/>
            <person name="Thoren M.H."/>
            <person name="Johannesson H."/>
        </authorList>
    </citation>
    <scope>NUCLEOTIDE SEQUENCE</scope>
    <source>
        <strain evidence="2">CBS 757.83</strain>
    </source>
</reference>
<dbReference type="GO" id="GO:0016787">
    <property type="term" value="F:hydrolase activity"/>
    <property type="evidence" value="ECO:0007669"/>
    <property type="project" value="UniProtKB-KW"/>
</dbReference>
<reference evidence="2" key="1">
    <citation type="journal article" date="2023" name="Mol. Phylogenet. Evol.">
        <title>Genome-scale phylogeny and comparative genomics of the fungal order Sordariales.</title>
        <authorList>
            <person name="Hensen N."/>
            <person name="Bonometti L."/>
            <person name="Westerberg I."/>
            <person name="Brannstrom I.O."/>
            <person name="Guillou S."/>
            <person name="Cros-Aarteil S."/>
            <person name="Calhoun S."/>
            <person name="Haridas S."/>
            <person name="Kuo A."/>
            <person name="Mondo S."/>
            <person name="Pangilinan J."/>
            <person name="Riley R."/>
            <person name="LaButti K."/>
            <person name="Andreopoulos B."/>
            <person name="Lipzen A."/>
            <person name="Chen C."/>
            <person name="Yan M."/>
            <person name="Daum C."/>
            <person name="Ng V."/>
            <person name="Clum A."/>
            <person name="Steindorff A."/>
            <person name="Ohm R.A."/>
            <person name="Martin F."/>
            <person name="Silar P."/>
            <person name="Natvig D.O."/>
            <person name="Lalanne C."/>
            <person name="Gautier V."/>
            <person name="Ament-Velasquez S.L."/>
            <person name="Kruys A."/>
            <person name="Hutchinson M.I."/>
            <person name="Powell A.J."/>
            <person name="Barry K."/>
            <person name="Miller A.N."/>
            <person name="Grigoriev I.V."/>
            <person name="Debuchy R."/>
            <person name="Gladieux P."/>
            <person name="Hiltunen Thoren M."/>
            <person name="Johannesson H."/>
        </authorList>
    </citation>
    <scope>NUCLEOTIDE SEQUENCE</scope>
    <source>
        <strain evidence="2">CBS 757.83</strain>
    </source>
</reference>
<dbReference type="SUPFAM" id="SSF48208">
    <property type="entry name" value="Six-hairpin glycosidases"/>
    <property type="match status" value="1"/>
</dbReference>
<dbReference type="PANTHER" id="PTHR47791:SF3">
    <property type="entry name" value="MEIOTICALLY UP-REGULATED GENE 191 PROTEIN"/>
    <property type="match status" value="1"/>
</dbReference>
<proteinExistence type="predicted"/>
<dbReference type="Gene3D" id="1.50.10.20">
    <property type="match status" value="1"/>
</dbReference>
<evidence type="ECO:0000313" key="3">
    <source>
        <dbReference type="Proteomes" id="UP001305647"/>
    </source>
</evidence>
<feature type="chain" id="PRO_5042952692" evidence="1">
    <location>
        <begin position="22"/>
        <end position="420"/>
    </location>
</feature>
<organism evidence="2 3">
    <name type="scientific">Parathielavia hyrcaniae</name>
    <dbReference type="NCBI Taxonomy" id="113614"/>
    <lineage>
        <taxon>Eukaryota</taxon>
        <taxon>Fungi</taxon>
        <taxon>Dikarya</taxon>
        <taxon>Ascomycota</taxon>
        <taxon>Pezizomycotina</taxon>
        <taxon>Sordariomycetes</taxon>
        <taxon>Sordariomycetidae</taxon>
        <taxon>Sordariales</taxon>
        <taxon>Chaetomiaceae</taxon>
        <taxon>Parathielavia</taxon>
    </lineage>
</organism>